<proteinExistence type="predicted"/>
<dbReference type="GeneID" id="14865431"/>
<sequence length="123" mass="13771">MKEVPSLSVVDYLRTTNIGVELGVMAVIHAQGYNEPTLFSDPAWCDLIKSITQIVYHLNDIVSFEVEKTQIGTCNTISIQIHNGMTPQQAYLSIIQDINNLDSIFKELVLENNEKVARSFGDL</sequence>
<evidence type="ECO:0000313" key="1">
    <source>
        <dbReference type="EMBL" id="EGG13903.1"/>
    </source>
</evidence>
<organism evidence="1 2">
    <name type="scientific">Cavenderia fasciculata</name>
    <name type="common">Slime mold</name>
    <name type="synonym">Dictyostelium fasciculatum</name>
    <dbReference type="NCBI Taxonomy" id="261658"/>
    <lineage>
        <taxon>Eukaryota</taxon>
        <taxon>Amoebozoa</taxon>
        <taxon>Evosea</taxon>
        <taxon>Eumycetozoa</taxon>
        <taxon>Dictyostelia</taxon>
        <taxon>Acytosteliales</taxon>
        <taxon>Cavenderiaceae</taxon>
        <taxon>Cavenderia</taxon>
    </lineage>
</organism>
<evidence type="ECO:0008006" key="3">
    <source>
        <dbReference type="Google" id="ProtNLM"/>
    </source>
</evidence>
<dbReference type="KEGG" id="dfa:DFA_11664"/>
<accession>F4QDV6</accession>
<dbReference type="InterPro" id="IPR008949">
    <property type="entry name" value="Isoprenoid_synthase_dom_sf"/>
</dbReference>
<reference evidence="2" key="1">
    <citation type="journal article" date="2011" name="Genome Res.">
        <title>Phylogeny-wide analysis of social amoeba genomes highlights ancient origins for complex intercellular communication.</title>
        <authorList>
            <person name="Heidel A.J."/>
            <person name="Lawal H.M."/>
            <person name="Felder M."/>
            <person name="Schilde C."/>
            <person name="Helps N.R."/>
            <person name="Tunggal B."/>
            <person name="Rivero F."/>
            <person name="John U."/>
            <person name="Schleicher M."/>
            <person name="Eichinger L."/>
            <person name="Platzer M."/>
            <person name="Noegel A.A."/>
            <person name="Schaap P."/>
            <person name="Gloeckner G."/>
        </authorList>
    </citation>
    <scope>NUCLEOTIDE SEQUENCE [LARGE SCALE GENOMIC DNA]</scope>
    <source>
        <strain evidence="2">SH3</strain>
    </source>
</reference>
<dbReference type="Pfam" id="PF19086">
    <property type="entry name" value="Terpene_syn_C_2"/>
    <property type="match status" value="1"/>
</dbReference>
<dbReference type="SUPFAM" id="SSF48576">
    <property type="entry name" value="Terpenoid synthases"/>
    <property type="match status" value="1"/>
</dbReference>
<name>F4QDV6_CACFS</name>
<evidence type="ECO:0000313" key="2">
    <source>
        <dbReference type="Proteomes" id="UP000007797"/>
    </source>
</evidence>
<gene>
    <name evidence="1" type="ORF">DFA_11664</name>
</gene>
<dbReference type="RefSeq" id="XP_004350611.1">
    <property type="nucleotide sequence ID" value="XM_004350560.1"/>
</dbReference>
<dbReference type="Gene3D" id="1.10.600.10">
    <property type="entry name" value="Farnesyl Diphosphate Synthase"/>
    <property type="match status" value="1"/>
</dbReference>
<keyword evidence="2" id="KW-1185">Reference proteome</keyword>
<protein>
    <recommendedName>
        <fullName evidence="3">Terpene synthase metal-binding domain-containing protein</fullName>
    </recommendedName>
</protein>
<dbReference type="AlphaFoldDB" id="F4QDV6"/>
<dbReference type="Proteomes" id="UP000007797">
    <property type="component" value="Unassembled WGS sequence"/>
</dbReference>
<dbReference type="EMBL" id="GL883029">
    <property type="protein sequence ID" value="EGG13903.1"/>
    <property type="molecule type" value="Genomic_DNA"/>
</dbReference>